<dbReference type="AlphaFoldDB" id="A0A845A2U4"/>
<proteinExistence type="inferred from homology"/>
<dbReference type="InterPro" id="IPR050336">
    <property type="entry name" value="Chromosome_partition/occlusion"/>
</dbReference>
<evidence type="ECO:0000313" key="7">
    <source>
        <dbReference type="Proteomes" id="UP000460626"/>
    </source>
</evidence>
<dbReference type="SMART" id="SM00470">
    <property type="entry name" value="ParB"/>
    <property type="match status" value="1"/>
</dbReference>
<dbReference type="PANTHER" id="PTHR33375">
    <property type="entry name" value="CHROMOSOME-PARTITIONING PROTEIN PARB-RELATED"/>
    <property type="match status" value="1"/>
</dbReference>
<evidence type="ECO:0000256" key="2">
    <source>
        <dbReference type="ARBA" id="ARBA00022679"/>
    </source>
</evidence>
<dbReference type="Pfam" id="PF02195">
    <property type="entry name" value="ParB_N"/>
    <property type="match status" value="1"/>
</dbReference>
<dbReference type="InterPro" id="IPR002941">
    <property type="entry name" value="DNA_methylase_N4/N6"/>
</dbReference>
<reference evidence="6 7" key="1">
    <citation type="submission" date="2019-12" db="EMBL/GenBank/DDBJ databases">
        <title>Genomic-based taxomic classification of the family Erythrobacteraceae.</title>
        <authorList>
            <person name="Xu L."/>
        </authorList>
    </citation>
    <scope>NUCLEOTIDE SEQUENCE [LARGE SCALE GENOMIC DNA]</scope>
    <source>
        <strain evidence="6 7">RC4-10-4</strain>
    </source>
</reference>
<keyword evidence="2" id="KW-0808">Transferase</keyword>
<name>A0A845A2U4_9SPHN</name>
<dbReference type="SUPFAM" id="SSF53335">
    <property type="entry name" value="S-adenosyl-L-methionine-dependent methyltransferases"/>
    <property type="match status" value="1"/>
</dbReference>
<dbReference type="GO" id="GO:0008170">
    <property type="term" value="F:N-methyltransferase activity"/>
    <property type="evidence" value="ECO:0007669"/>
    <property type="project" value="InterPro"/>
</dbReference>
<gene>
    <name evidence="6" type="ORF">GRI62_09990</name>
</gene>
<accession>A0A845A2U4</accession>
<protein>
    <recommendedName>
        <fullName evidence="4">Methyltransferase</fullName>
        <ecNumber evidence="4">2.1.1.-</ecNumber>
    </recommendedName>
</protein>
<dbReference type="GO" id="GO:0003677">
    <property type="term" value="F:DNA binding"/>
    <property type="evidence" value="ECO:0007669"/>
    <property type="project" value="InterPro"/>
</dbReference>
<dbReference type="PANTHER" id="PTHR33375:SF1">
    <property type="entry name" value="CHROMOSOME-PARTITIONING PROTEIN PARB-RELATED"/>
    <property type="match status" value="1"/>
</dbReference>
<dbReference type="GO" id="GO:0032259">
    <property type="term" value="P:methylation"/>
    <property type="evidence" value="ECO:0007669"/>
    <property type="project" value="UniProtKB-KW"/>
</dbReference>
<dbReference type="InterPro" id="IPR029063">
    <property type="entry name" value="SAM-dependent_MTases_sf"/>
</dbReference>
<keyword evidence="7" id="KW-1185">Reference proteome</keyword>
<evidence type="ECO:0000313" key="6">
    <source>
        <dbReference type="EMBL" id="MXO93930.1"/>
    </source>
</evidence>
<dbReference type="CDD" id="cd16403">
    <property type="entry name" value="ParB_N_like_MT"/>
    <property type="match status" value="1"/>
</dbReference>
<dbReference type="EMBL" id="WTYH01000001">
    <property type="protein sequence ID" value="MXO93930.1"/>
    <property type="molecule type" value="Genomic_DNA"/>
</dbReference>
<organism evidence="6 7">
    <name type="scientific">Aurantiacibacter arachoides</name>
    <dbReference type="NCBI Taxonomy" id="1850444"/>
    <lineage>
        <taxon>Bacteria</taxon>
        <taxon>Pseudomonadati</taxon>
        <taxon>Pseudomonadota</taxon>
        <taxon>Alphaproteobacteria</taxon>
        <taxon>Sphingomonadales</taxon>
        <taxon>Erythrobacteraceae</taxon>
        <taxon>Aurantiacibacter</taxon>
    </lineage>
</organism>
<evidence type="ECO:0000259" key="5">
    <source>
        <dbReference type="SMART" id="SM00470"/>
    </source>
</evidence>
<evidence type="ECO:0000256" key="3">
    <source>
        <dbReference type="ARBA" id="ARBA00047942"/>
    </source>
</evidence>
<dbReference type="InterPro" id="IPR036086">
    <property type="entry name" value="ParB/Sulfiredoxin_sf"/>
</dbReference>
<dbReference type="Proteomes" id="UP000460626">
    <property type="component" value="Unassembled WGS sequence"/>
</dbReference>
<dbReference type="InterPro" id="IPR015840">
    <property type="entry name" value="DNA_MeTrfase_ParB"/>
</dbReference>
<dbReference type="PRINTS" id="PR00508">
    <property type="entry name" value="S21N4MTFRASE"/>
</dbReference>
<dbReference type="GO" id="GO:0007059">
    <property type="term" value="P:chromosome segregation"/>
    <property type="evidence" value="ECO:0007669"/>
    <property type="project" value="TreeGrafter"/>
</dbReference>
<dbReference type="EC" id="2.1.1.-" evidence="4"/>
<evidence type="ECO:0000256" key="1">
    <source>
        <dbReference type="ARBA" id="ARBA00022603"/>
    </source>
</evidence>
<comment type="similarity">
    <text evidence="4">Belongs to the N(4)/N(6)-methyltransferase family.</text>
</comment>
<dbReference type="InterPro" id="IPR001091">
    <property type="entry name" value="RM_Methyltransferase"/>
</dbReference>
<comment type="caution">
    <text evidence="6">The sequence shown here is derived from an EMBL/GenBank/DDBJ whole genome shotgun (WGS) entry which is preliminary data.</text>
</comment>
<dbReference type="GO" id="GO:0045881">
    <property type="term" value="P:positive regulation of sporulation resulting in formation of a cellular spore"/>
    <property type="evidence" value="ECO:0007669"/>
    <property type="project" value="TreeGrafter"/>
</dbReference>
<dbReference type="GO" id="GO:0009007">
    <property type="term" value="F:site-specific DNA-methyltransferase (adenine-specific) activity"/>
    <property type="evidence" value="ECO:0007669"/>
    <property type="project" value="UniProtKB-EC"/>
</dbReference>
<dbReference type="Gene3D" id="3.90.1530.10">
    <property type="entry name" value="Conserved hypothetical protein from pyrococcus furiosus pfu- 392566-001, ParB domain"/>
    <property type="match status" value="1"/>
</dbReference>
<feature type="domain" description="ParB-like N-terminal" evidence="5">
    <location>
        <begin position="19"/>
        <end position="105"/>
    </location>
</feature>
<dbReference type="InterPro" id="IPR003115">
    <property type="entry name" value="ParB_N"/>
</dbReference>
<evidence type="ECO:0000256" key="4">
    <source>
        <dbReference type="RuleBase" id="RU362026"/>
    </source>
</evidence>
<sequence>MSDTDEPATLTATRPLEVIYRPLSSLIPDPRNARTHPKRQIEQIVASIRAFGFTNPILADPAGNIIAGHGRLRAAREIGLAEVPVITLVGLSEAEKKALRLADNKIALNAGWDVEILKLELAELSLPEIDIDLGLTGFSPGEIDVVLAGQDDPDDEVIPEVPVTVRVQPGDIWQLGEHRIACGDGRDVAFLRQLVGEGASIDCAFLDPPYNVKINGHANAKGRHREFAMASGEMTTSQFRTFLGDTLGACAKVSRGGAVHFVCMDWRHMDDVTAAVGDVYTELLNICVWNKSNAGMGSLYRSKHEMVFVYRVGEAPHANNVELGKHGRNRTNVWDYASVNSMRGSRREDLALHPTVKPVAMVADAICDVTRQGELVLDIFLGSGTSLIAAERVGRQFRGLDIDPAYVDLAMTRWSEITGGEPVLVERDGLKVER</sequence>
<dbReference type="PIRSF" id="PIRSF036758">
    <property type="entry name" value="Aden_M_ParB"/>
    <property type="match status" value="1"/>
</dbReference>
<dbReference type="GO" id="GO:0005694">
    <property type="term" value="C:chromosome"/>
    <property type="evidence" value="ECO:0007669"/>
    <property type="project" value="TreeGrafter"/>
</dbReference>
<dbReference type="SUPFAM" id="SSF110849">
    <property type="entry name" value="ParB/Sulfiredoxin"/>
    <property type="match status" value="1"/>
</dbReference>
<dbReference type="RefSeq" id="WP_131453209.1">
    <property type="nucleotide sequence ID" value="NZ_BMJK01000001.1"/>
</dbReference>
<keyword evidence="1 6" id="KW-0489">Methyltransferase</keyword>
<comment type="catalytic activity">
    <reaction evidence="3">
        <text>a 2'-deoxyadenosine in DNA + S-adenosyl-L-methionine = an N(6)-methyl-2'-deoxyadenosine in DNA + S-adenosyl-L-homocysteine + H(+)</text>
        <dbReference type="Rhea" id="RHEA:15197"/>
        <dbReference type="Rhea" id="RHEA-COMP:12418"/>
        <dbReference type="Rhea" id="RHEA-COMP:12419"/>
        <dbReference type="ChEBI" id="CHEBI:15378"/>
        <dbReference type="ChEBI" id="CHEBI:57856"/>
        <dbReference type="ChEBI" id="CHEBI:59789"/>
        <dbReference type="ChEBI" id="CHEBI:90615"/>
        <dbReference type="ChEBI" id="CHEBI:90616"/>
        <dbReference type="EC" id="2.1.1.72"/>
    </reaction>
</comment>
<dbReference type="OrthoDB" id="7806498at2"/>
<dbReference type="Gene3D" id="3.40.50.150">
    <property type="entry name" value="Vaccinia Virus protein VP39"/>
    <property type="match status" value="1"/>
</dbReference>
<dbReference type="Pfam" id="PF01555">
    <property type="entry name" value="N6_N4_Mtase"/>
    <property type="match status" value="1"/>
</dbReference>